<proteinExistence type="predicted"/>
<comment type="caution">
    <text evidence="2">The sequence shown here is derived from an EMBL/GenBank/DDBJ whole genome shotgun (WGS) entry which is preliminary data.</text>
</comment>
<protein>
    <submittedName>
        <fullName evidence="2">Uncharacterized protein</fullName>
    </submittedName>
</protein>
<accession>A0ABR1IXP5</accession>
<evidence type="ECO:0000256" key="1">
    <source>
        <dbReference type="SAM" id="MobiDB-lite"/>
    </source>
</evidence>
<name>A0ABR1IXP5_9AGAR</name>
<gene>
    <name evidence="2" type="ORF">VKT23_016391</name>
</gene>
<feature type="compositionally biased region" description="Low complexity" evidence="1">
    <location>
        <begin position="179"/>
        <end position="192"/>
    </location>
</feature>
<evidence type="ECO:0000313" key="2">
    <source>
        <dbReference type="EMBL" id="KAK7441728.1"/>
    </source>
</evidence>
<dbReference type="EMBL" id="JBANRG010000061">
    <property type="protein sequence ID" value="KAK7441728.1"/>
    <property type="molecule type" value="Genomic_DNA"/>
</dbReference>
<dbReference type="Proteomes" id="UP001498398">
    <property type="component" value="Unassembled WGS sequence"/>
</dbReference>
<keyword evidence="3" id="KW-1185">Reference proteome</keyword>
<evidence type="ECO:0000313" key="3">
    <source>
        <dbReference type="Proteomes" id="UP001498398"/>
    </source>
</evidence>
<sequence>MSIRFSVLPCPTLQIEQTFCREIVLEEGSTAVDLYDAVFNHLCSHWSPALIDGLKKDHLLSLYTIHPALCVERPSSSLPDRFINKNHEDNLKRIIANLPKTLSQSTQTILKDFDGDAQHTFRIDLVSHSNNWRPIQFAESPADAVHVHFIAFWKAAALCKRPLENSDVEDMHSKRPRAETSPSSVTVITTSSGETKRDNILNEVRQLREKIRAIKETSLEHYGNPAVYQYLPSLRTHSDIFANGEEEYFTFRGRECIAPIVERMNAHQQTSSRSSCVRLEACKGAGSSVILSALATLLQASEKFYVFYIPRPGRLLQSRKDWFETVSRALLVALSTHPDFDRMAEEIFSCTTIKSVLKFIRNLPQDTKRSLIFLFDDFDVLRSPGYPESGWKLKREKILAGTIQSILVIVDKGRAFHNLSDLEITGIWNFSLPPSYTAAEELYFWHDLERTNPDVFQLLQLPLLKSTFLHQTGRLPLFMGSLADTLKIELYAQGGRGCLDGSRSYAELVQLFHRCIGHSGCFTDASVEFSRFVSSVFFLGKNFSEEMNHVFLGLIAQGSPPSVLAMDLFPNKWFHSLPELPGNISQYQIPAGFLREMLANVLRTRNGTFGNHHHYLLSQDFLDSTEPLSHNPAVLGTVTEMRLSARIEVSGLVLKGWEGIHLSKPGTVHVLDIAKPPPSVSFKKGPIYFHSLAYNVPAINGMYLIKDDPVVHIFPIQMTIGKSHSDSELSFFGAWKSWIEHLVDECSPGCVINWNFIWFINGETKTGGQTLTSDGKPEPIDEDKESVCVVRPTYVRWVCGIDDLDKPMAQLFSN</sequence>
<organism evidence="2 3">
    <name type="scientific">Marasmiellus scandens</name>
    <dbReference type="NCBI Taxonomy" id="2682957"/>
    <lineage>
        <taxon>Eukaryota</taxon>
        <taxon>Fungi</taxon>
        <taxon>Dikarya</taxon>
        <taxon>Basidiomycota</taxon>
        <taxon>Agaricomycotina</taxon>
        <taxon>Agaricomycetes</taxon>
        <taxon>Agaricomycetidae</taxon>
        <taxon>Agaricales</taxon>
        <taxon>Marasmiineae</taxon>
        <taxon>Omphalotaceae</taxon>
        <taxon>Marasmiellus</taxon>
    </lineage>
</organism>
<feature type="region of interest" description="Disordered" evidence="1">
    <location>
        <begin position="166"/>
        <end position="192"/>
    </location>
</feature>
<feature type="compositionally biased region" description="Basic and acidic residues" evidence="1">
    <location>
        <begin position="166"/>
        <end position="178"/>
    </location>
</feature>
<reference evidence="2 3" key="1">
    <citation type="submission" date="2024-01" db="EMBL/GenBank/DDBJ databases">
        <title>A draft genome for the cacao thread blight pathogen Marasmiellus scandens.</title>
        <authorList>
            <person name="Baruah I.K."/>
            <person name="Leung J."/>
            <person name="Bukari Y."/>
            <person name="Amoako-Attah I."/>
            <person name="Meinhardt L.W."/>
            <person name="Bailey B.A."/>
            <person name="Cohen S.P."/>
        </authorList>
    </citation>
    <scope>NUCLEOTIDE SEQUENCE [LARGE SCALE GENOMIC DNA]</scope>
    <source>
        <strain evidence="2 3">GH-19</strain>
    </source>
</reference>